<dbReference type="InterPro" id="IPR011990">
    <property type="entry name" value="TPR-like_helical_dom_sf"/>
</dbReference>
<dbReference type="PANTHER" id="PTHR12558:SF13">
    <property type="entry name" value="CELL DIVISION CYCLE PROTEIN 27 HOMOLOG"/>
    <property type="match status" value="1"/>
</dbReference>
<feature type="domain" description="OmpR/PhoB-type" evidence="5">
    <location>
        <begin position="1"/>
        <end position="101"/>
    </location>
</feature>
<dbReference type="PROSITE" id="PS50005">
    <property type="entry name" value="TPR"/>
    <property type="match status" value="3"/>
</dbReference>
<feature type="repeat" description="TPR" evidence="2">
    <location>
        <begin position="278"/>
        <end position="311"/>
    </location>
</feature>
<dbReference type="PROSITE" id="PS51755">
    <property type="entry name" value="OMPR_PHOB"/>
    <property type="match status" value="1"/>
</dbReference>
<comment type="caution">
    <text evidence="6">The sequence shown here is derived from an EMBL/GenBank/DDBJ whole genome shotgun (WGS) entry which is preliminary data.</text>
</comment>
<evidence type="ECO:0000313" key="7">
    <source>
        <dbReference type="Proteomes" id="UP000256478"/>
    </source>
</evidence>
<dbReference type="Pfam" id="PF14559">
    <property type="entry name" value="TPR_19"/>
    <property type="match status" value="1"/>
</dbReference>
<keyword evidence="2" id="KW-0802">TPR repeat</keyword>
<organism evidence="6 7">
    <name type="scientific">Thalassotalea euphylliae</name>
    <dbReference type="NCBI Taxonomy" id="1655234"/>
    <lineage>
        <taxon>Bacteria</taxon>
        <taxon>Pseudomonadati</taxon>
        <taxon>Pseudomonadota</taxon>
        <taxon>Gammaproteobacteria</taxon>
        <taxon>Alteromonadales</taxon>
        <taxon>Colwelliaceae</taxon>
        <taxon>Thalassotalea</taxon>
    </lineage>
</organism>
<name>A0A3E0TS01_9GAMM</name>
<feature type="repeat" description="TPR" evidence="2">
    <location>
        <begin position="244"/>
        <end position="277"/>
    </location>
</feature>
<dbReference type="SUPFAM" id="SSF46894">
    <property type="entry name" value="C-terminal effector domain of the bipartite response regulators"/>
    <property type="match status" value="1"/>
</dbReference>
<accession>A0A3E0TS01</accession>
<dbReference type="Gene3D" id="1.25.40.10">
    <property type="entry name" value="Tetratricopeptide repeat domain"/>
    <property type="match status" value="1"/>
</dbReference>
<dbReference type="InterPro" id="IPR036388">
    <property type="entry name" value="WH-like_DNA-bd_sf"/>
</dbReference>
<dbReference type="PANTHER" id="PTHR12558">
    <property type="entry name" value="CELL DIVISION CYCLE 16,23,27"/>
    <property type="match status" value="1"/>
</dbReference>
<feature type="transmembrane region" description="Helical" evidence="4">
    <location>
        <begin position="130"/>
        <end position="150"/>
    </location>
</feature>
<dbReference type="GO" id="GO:0003677">
    <property type="term" value="F:DNA binding"/>
    <property type="evidence" value="ECO:0007669"/>
    <property type="project" value="UniProtKB-UniRule"/>
</dbReference>
<dbReference type="SUPFAM" id="SSF48452">
    <property type="entry name" value="TPR-like"/>
    <property type="match status" value="1"/>
</dbReference>
<evidence type="ECO:0000313" key="6">
    <source>
        <dbReference type="EMBL" id="REL27107.1"/>
    </source>
</evidence>
<dbReference type="Pfam" id="PF00486">
    <property type="entry name" value="Trans_reg_C"/>
    <property type="match status" value="1"/>
</dbReference>
<dbReference type="GO" id="GO:0006355">
    <property type="term" value="P:regulation of DNA-templated transcription"/>
    <property type="evidence" value="ECO:0007669"/>
    <property type="project" value="InterPro"/>
</dbReference>
<evidence type="ECO:0000256" key="1">
    <source>
        <dbReference type="ARBA" id="ARBA00023125"/>
    </source>
</evidence>
<dbReference type="CDD" id="cd00383">
    <property type="entry name" value="trans_reg_C"/>
    <property type="match status" value="1"/>
</dbReference>
<dbReference type="Gene3D" id="1.10.10.10">
    <property type="entry name" value="Winged helix-like DNA-binding domain superfamily/Winged helix DNA-binding domain"/>
    <property type="match status" value="1"/>
</dbReference>
<dbReference type="GO" id="GO:0000160">
    <property type="term" value="P:phosphorelay signal transduction system"/>
    <property type="evidence" value="ECO:0007669"/>
    <property type="project" value="InterPro"/>
</dbReference>
<dbReference type="Pfam" id="PF13432">
    <property type="entry name" value="TPR_16"/>
    <property type="match status" value="1"/>
</dbReference>
<protein>
    <recommendedName>
        <fullName evidence="5">OmpR/PhoB-type domain-containing protein</fullName>
    </recommendedName>
</protein>
<keyword evidence="1 3" id="KW-0238">DNA-binding</keyword>
<feature type="repeat" description="TPR" evidence="2">
    <location>
        <begin position="312"/>
        <end position="345"/>
    </location>
</feature>
<keyword evidence="4" id="KW-1133">Transmembrane helix</keyword>
<reference evidence="6 7" key="1">
    <citation type="submission" date="2018-08" db="EMBL/GenBank/DDBJ databases">
        <title>Thalassotalea euphylliae genome.</title>
        <authorList>
            <person name="Summers S."/>
            <person name="Rice S.A."/>
            <person name="Freckelton M.L."/>
            <person name="Nedved B.T."/>
            <person name="Hadfield M.G."/>
        </authorList>
    </citation>
    <scope>NUCLEOTIDE SEQUENCE [LARGE SCALE GENOMIC DNA]</scope>
    <source>
        <strain evidence="6 7">H1</strain>
    </source>
</reference>
<gene>
    <name evidence="6" type="ORF">DXX93_11375</name>
</gene>
<proteinExistence type="predicted"/>
<keyword evidence="4" id="KW-0812">Transmembrane</keyword>
<dbReference type="OrthoDB" id="5900874at2"/>
<dbReference type="RefSeq" id="WP_116008195.1">
    <property type="nucleotide sequence ID" value="NZ_QUOU01000001.1"/>
</dbReference>
<feature type="DNA-binding region" description="OmpR/PhoB-type" evidence="3">
    <location>
        <begin position="1"/>
        <end position="101"/>
    </location>
</feature>
<dbReference type="SMART" id="SM00862">
    <property type="entry name" value="Trans_reg_C"/>
    <property type="match status" value="1"/>
</dbReference>
<dbReference type="InterPro" id="IPR001867">
    <property type="entry name" value="OmpR/PhoB-type_DNA-bd"/>
</dbReference>
<evidence type="ECO:0000259" key="5">
    <source>
        <dbReference type="PROSITE" id="PS51755"/>
    </source>
</evidence>
<keyword evidence="4" id="KW-0472">Membrane</keyword>
<dbReference type="InterPro" id="IPR019734">
    <property type="entry name" value="TPR_rpt"/>
</dbReference>
<dbReference type="EMBL" id="QUOU01000001">
    <property type="protein sequence ID" value="REL27107.1"/>
    <property type="molecule type" value="Genomic_DNA"/>
</dbReference>
<sequence>MESFQLGNWRVSPRLNQLTLENSEQKLSITPKLMQLLLVLVEHKYQPIGLEELIEKVWPQRVVADSSVYQGIAQLRKVLSADDQHQQYIERISGQGYRIAPDIAIEIYTDESGTLDLTPSSQNTSHYKNYWLLGICTLLVVAALVIAVNIQSYSPKREADSTQYFEQFTLASHLLSQQNVAQLEQAKQIYLEVIEQDSENAEALNGLCNSYRMLAIYGSVTEIERDTLCHPLLEKAFAHAPNNAQVLASVARQHFEQGQISQAQALFEQSLAINRDDAMTWHWYGRLKRNQNKVADALTAHQRAFKLAPNDPIVLRGLAYAYLNNRDLTNARKYFERSVVISPNFKHKALYELDFYPLNQSRAAHYLNWYRQHQESYVKKYPAHKLSHILFLLSLNQGVLAQEIFDQFAAVNSVPQHFLLYAKASLAWYHQKPNAALVYLQQRYRLAPEQNHFVMPYLFALVQLNHAEKALTLFKKHFPEIVTLKQVTNENRGQYLLLARLYKATEKNRLYQDAYERLLALEQESTFSIEHQLRWNALSGDDANNVDLLNKLLNSGWLPDFNDNMFSIERYSTLAGSNHSAKSWLAKLSNIQRCIWQHTQCVKN</sequence>
<evidence type="ECO:0000256" key="3">
    <source>
        <dbReference type="PROSITE-ProRule" id="PRU01091"/>
    </source>
</evidence>
<evidence type="ECO:0000256" key="2">
    <source>
        <dbReference type="PROSITE-ProRule" id="PRU00339"/>
    </source>
</evidence>
<evidence type="ECO:0000256" key="4">
    <source>
        <dbReference type="SAM" id="Phobius"/>
    </source>
</evidence>
<dbReference type="AlphaFoldDB" id="A0A3E0TS01"/>
<dbReference type="SMART" id="SM00028">
    <property type="entry name" value="TPR"/>
    <property type="match status" value="4"/>
</dbReference>
<dbReference type="InterPro" id="IPR016032">
    <property type="entry name" value="Sig_transdc_resp-reg_C-effctor"/>
</dbReference>
<dbReference type="Proteomes" id="UP000256478">
    <property type="component" value="Unassembled WGS sequence"/>
</dbReference>